<dbReference type="SMART" id="SM01212">
    <property type="entry name" value="Fib_alpha"/>
    <property type="match status" value="1"/>
</dbReference>
<dbReference type="Pfam" id="PF00147">
    <property type="entry name" value="Fibrinogen_C"/>
    <property type="match status" value="1"/>
</dbReference>
<evidence type="ECO:0000256" key="10">
    <source>
        <dbReference type="SAM" id="MobiDB-lite"/>
    </source>
</evidence>
<reference evidence="12" key="1">
    <citation type="submission" date="2019-10" db="EMBL/GenBank/DDBJ databases">
        <authorList>
            <person name="Soares A.E.R."/>
            <person name="Aleixo A."/>
            <person name="Schneider P."/>
            <person name="Miyaki C.Y."/>
            <person name="Schneider M.P."/>
            <person name="Mello C."/>
            <person name="Vasconcelos A.T.R."/>
        </authorList>
    </citation>
    <scope>NUCLEOTIDE SEQUENCE</scope>
    <source>
        <tissue evidence="12">Muscle</tissue>
    </source>
</reference>
<dbReference type="SUPFAM" id="SSF56496">
    <property type="entry name" value="Fibrinogen C-terminal domain-like"/>
    <property type="match status" value="1"/>
</dbReference>
<comment type="subunit">
    <text evidence="9">Heterohexamer; disulfide linked. Contains 2 sets of 3 non-identical chains (alpha, beta and gamma). The 2 heterotrimers are in head to head conformation with the N-termini in a small central domain.</text>
</comment>
<keyword evidence="8" id="KW-0325">Glycoprotein</keyword>
<feature type="region of interest" description="Disordered" evidence="10">
    <location>
        <begin position="157"/>
        <end position="186"/>
    </location>
</feature>
<dbReference type="SMART" id="SM00186">
    <property type="entry name" value="FBG"/>
    <property type="match status" value="1"/>
</dbReference>
<dbReference type="Gene3D" id="3.90.215.10">
    <property type="entry name" value="Gamma Fibrinogen, chain A, domain 1"/>
    <property type="match status" value="1"/>
</dbReference>
<evidence type="ECO:0000256" key="6">
    <source>
        <dbReference type="ARBA" id="ARBA00023084"/>
    </source>
</evidence>
<proteinExistence type="predicted"/>
<keyword evidence="7" id="KW-1015">Disulfide bond</keyword>
<feature type="region of interest" description="Disordered" evidence="10">
    <location>
        <begin position="1"/>
        <end position="33"/>
    </location>
</feature>
<evidence type="ECO:0000256" key="4">
    <source>
        <dbReference type="ARBA" id="ARBA00022696"/>
    </source>
</evidence>
<sequence>MSGQGRGHVSAGFVRGRGFESRSGRAQSPVDVCDYPEQVPGGCGRARIGDAALGSVMPHNRTRGNGQELLRRKFHLNTRKNFFTVQMSALEQIGQRWCGVSLTGDIQEQSGRSSVPCARALGWEQGGWSTWPADETPVVGVRGHRPWDKRKEMAPTLRPVAPPISGAGYRPRPPKPGKKGEKKERITYPDAGGCKHALEELGVLCPTGCELQTTLLKQEKSVKPVVRDLKDKVSKLSESSSTFYEYVTILDDKLVKRQKQRKDNDDLLSQYNTEVELHYNYIKDNLDNNIPSSLRVLRAVVDSLHKKIQKLENAIATQVDYCRSPCAVSCNIPVVSGKECEDIIRKGGETSEMYLIQPDPFVKPYRVYCDMETDNGGWTLIQNRQDGSVNFGRRWDQYKKGFGNVAKSGGKNFCDTPGEYWLGNDKISQLTKIGPTEVLIEMEDWNGDKVSAHYGGFTIQNEGNKYQLSVSNYKGNAGNALMDGASQLHGENRTMTIHNGMFFSTYDRDNDGWLTKDPRKQCSKEDGGGWWYNRCHSANPNGRYYWGGTYSWDMAKHGTDDGVVWMNWKGSWYSMKKMSMKIRPYFPQ</sequence>
<keyword evidence="5" id="KW-0175">Coiled coil</keyword>
<dbReference type="NCBIfam" id="NF040941">
    <property type="entry name" value="GGGWT_bact"/>
    <property type="match status" value="1"/>
</dbReference>
<dbReference type="Gene3D" id="1.20.5.50">
    <property type="match status" value="2"/>
</dbReference>
<dbReference type="PANTHER" id="PTHR47221">
    <property type="entry name" value="FIBRINOGEN ALPHA CHAIN"/>
    <property type="match status" value="1"/>
</dbReference>
<keyword evidence="13" id="KW-1185">Reference proteome</keyword>
<comment type="subcellular location">
    <subcellularLocation>
        <location evidence="1">Secreted</location>
    </subcellularLocation>
</comment>
<dbReference type="CDD" id="cd00087">
    <property type="entry name" value="FReD"/>
    <property type="match status" value="1"/>
</dbReference>
<dbReference type="Proteomes" id="UP001145742">
    <property type="component" value="Unassembled WGS sequence"/>
</dbReference>
<evidence type="ECO:0000313" key="12">
    <source>
        <dbReference type="EMBL" id="KAJ7419523.1"/>
    </source>
</evidence>
<keyword evidence="4" id="KW-0356">Hemostasis</keyword>
<dbReference type="InterPro" id="IPR012290">
    <property type="entry name" value="Fibrinogen_a/b/g_coil_dom"/>
</dbReference>
<dbReference type="EMBL" id="WHWB01033491">
    <property type="protein sequence ID" value="KAJ7419523.1"/>
    <property type="molecule type" value="Genomic_DNA"/>
</dbReference>
<protein>
    <recommendedName>
        <fullName evidence="2">Fibrinogen beta chain</fullName>
    </recommendedName>
</protein>
<feature type="domain" description="Fibrinogen C-terminal" evidence="11">
    <location>
        <begin position="331"/>
        <end position="586"/>
    </location>
</feature>
<dbReference type="InterPro" id="IPR020837">
    <property type="entry name" value="Fibrinogen_CS"/>
</dbReference>
<comment type="caution">
    <text evidence="12">The sequence shown here is derived from an EMBL/GenBank/DDBJ whole genome shotgun (WGS) entry which is preliminary data.</text>
</comment>
<dbReference type="PROSITE" id="PS00514">
    <property type="entry name" value="FIBRINOGEN_C_1"/>
    <property type="match status" value="1"/>
</dbReference>
<keyword evidence="6" id="KW-0094">Blood coagulation</keyword>
<keyword evidence="3" id="KW-0964">Secreted</keyword>
<evidence type="ECO:0000256" key="2">
    <source>
        <dbReference type="ARBA" id="ARBA00016534"/>
    </source>
</evidence>
<organism evidence="12 13">
    <name type="scientific">Willisornis vidua</name>
    <name type="common">Xingu scale-backed antbird</name>
    <dbReference type="NCBI Taxonomy" id="1566151"/>
    <lineage>
        <taxon>Eukaryota</taxon>
        <taxon>Metazoa</taxon>
        <taxon>Chordata</taxon>
        <taxon>Craniata</taxon>
        <taxon>Vertebrata</taxon>
        <taxon>Euteleostomi</taxon>
        <taxon>Archelosauria</taxon>
        <taxon>Archosauria</taxon>
        <taxon>Dinosauria</taxon>
        <taxon>Saurischia</taxon>
        <taxon>Theropoda</taxon>
        <taxon>Coelurosauria</taxon>
        <taxon>Aves</taxon>
        <taxon>Neognathae</taxon>
        <taxon>Neoaves</taxon>
        <taxon>Telluraves</taxon>
        <taxon>Australaves</taxon>
        <taxon>Passeriformes</taxon>
        <taxon>Thamnophilidae</taxon>
        <taxon>Willisornis</taxon>
    </lineage>
</organism>
<dbReference type="PROSITE" id="PS51406">
    <property type="entry name" value="FIBRINOGEN_C_2"/>
    <property type="match status" value="1"/>
</dbReference>
<evidence type="ECO:0000256" key="8">
    <source>
        <dbReference type="ARBA" id="ARBA00023180"/>
    </source>
</evidence>
<dbReference type="InterPro" id="IPR036056">
    <property type="entry name" value="Fibrinogen-like_C"/>
</dbReference>
<evidence type="ECO:0000256" key="7">
    <source>
        <dbReference type="ARBA" id="ARBA00023157"/>
    </source>
</evidence>
<evidence type="ECO:0000313" key="13">
    <source>
        <dbReference type="Proteomes" id="UP001145742"/>
    </source>
</evidence>
<dbReference type="InterPro" id="IPR037579">
    <property type="entry name" value="FIB_ANG-like"/>
</dbReference>
<evidence type="ECO:0000256" key="1">
    <source>
        <dbReference type="ARBA" id="ARBA00004613"/>
    </source>
</evidence>
<dbReference type="InterPro" id="IPR014716">
    <property type="entry name" value="Fibrinogen_a/b/g_C_1"/>
</dbReference>
<evidence type="ECO:0000259" key="11">
    <source>
        <dbReference type="PROSITE" id="PS51406"/>
    </source>
</evidence>
<accession>A0ABQ9DCX0</accession>
<dbReference type="PANTHER" id="PTHR47221:SF5">
    <property type="entry name" value="FIBRINOGEN C-TERMINAL DOMAIN-CONTAINING PROTEIN"/>
    <property type="match status" value="1"/>
</dbReference>
<dbReference type="Pfam" id="PF08702">
    <property type="entry name" value="Fib_alpha"/>
    <property type="match status" value="1"/>
</dbReference>
<evidence type="ECO:0000256" key="3">
    <source>
        <dbReference type="ARBA" id="ARBA00022525"/>
    </source>
</evidence>
<name>A0ABQ9DCX0_9PASS</name>
<dbReference type="InterPro" id="IPR002181">
    <property type="entry name" value="Fibrinogen_a/b/g_C_dom"/>
</dbReference>
<evidence type="ECO:0000256" key="9">
    <source>
        <dbReference type="ARBA" id="ARBA00025974"/>
    </source>
</evidence>
<evidence type="ECO:0000256" key="5">
    <source>
        <dbReference type="ARBA" id="ARBA00023054"/>
    </source>
</evidence>
<dbReference type="SUPFAM" id="SSF58010">
    <property type="entry name" value="Fibrinogen coiled-coil and central regions"/>
    <property type="match status" value="1"/>
</dbReference>
<gene>
    <name evidence="12" type="primary">FGB</name>
    <name evidence="12" type="ORF">WISP_53445</name>
</gene>